<name>A0A075WG02_ARCFL</name>
<organism evidence="2 3">
    <name type="scientific">Archaeoglobus fulgidus DSM 8774</name>
    <dbReference type="NCBI Taxonomy" id="1344584"/>
    <lineage>
        <taxon>Archaea</taxon>
        <taxon>Methanobacteriati</taxon>
        <taxon>Methanobacteriota</taxon>
        <taxon>Archaeoglobi</taxon>
        <taxon>Archaeoglobales</taxon>
        <taxon>Archaeoglobaceae</taxon>
        <taxon>Archaeoglobus</taxon>
    </lineage>
</organism>
<dbReference type="EMBL" id="CP006577">
    <property type="protein sequence ID" value="AIG98712.1"/>
    <property type="molecule type" value="Genomic_DNA"/>
</dbReference>
<dbReference type="CDD" id="cd09873">
    <property type="entry name" value="PIN_Pae0151-like"/>
    <property type="match status" value="1"/>
</dbReference>
<dbReference type="Pfam" id="PF01850">
    <property type="entry name" value="PIN"/>
    <property type="match status" value="1"/>
</dbReference>
<dbReference type="Proteomes" id="UP000028501">
    <property type="component" value="Chromosome"/>
</dbReference>
<dbReference type="Gene3D" id="3.40.50.1010">
    <property type="entry name" value="5'-nuclease"/>
    <property type="match status" value="1"/>
</dbReference>
<evidence type="ECO:0000259" key="1">
    <source>
        <dbReference type="Pfam" id="PF01850"/>
    </source>
</evidence>
<feature type="domain" description="PIN" evidence="1">
    <location>
        <begin position="13"/>
        <end position="101"/>
    </location>
</feature>
<dbReference type="SUPFAM" id="SSF88723">
    <property type="entry name" value="PIN domain-like"/>
    <property type="match status" value="1"/>
</dbReference>
<proteinExistence type="predicted"/>
<gene>
    <name evidence="2" type="ORF">AFULGI_00019610</name>
</gene>
<dbReference type="AlphaFoldDB" id="A0A075WG02"/>
<protein>
    <submittedName>
        <fullName evidence="2">Putative nucleic acid-binding protein</fullName>
    </submittedName>
</protein>
<evidence type="ECO:0000313" key="2">
    <source>
        <dbReference type="EMBL" id="AIG98712.1"/>
    </source>
</evidence>
<sequence>MRIEMKKRGSFLNSIEGLTVFVPKIFVIELISVAKRLGIEISRKDIEELTYDFEILSEDFVFDEALNVAEKVHPRAADSYFIATARLTNSILISSDRLMVRNGKKYGIEAYCLLDELEKALEAIGKLKGEG</sequence>
<dbReference type="InterPro" id="IPR044153">
    <property type="entry name" value="PIN_Pae0151-like"/>
</dbReference>
<reference evidence="2 3" key="1">
    <citation type="submission" date="2013-07" db="EMBL/GenBank/DDBJ databases">
        <title>Genome of Archaeoglobus fulgidus.</title>
        <authorList>
            <person name="Fiebig A."/>
            <person name="Birkeland N.-K."/>
        </authorList>
    </citation>
    <scope>NUCLEOTIDE SEQUENCE [LARGE SCALE GENOMIC DNA]</scope>
    <source>
        <strain evidence="2 3">DSM 8774</strain>
    </source>
</reference>
<dbReference type="InterPro" id="IPR029060">
    <property type="entry name" value="PIN-like_dom_sf"/>
</dbReference>
<dbReference type="InterPro" id="IPR002716">
    <property type="entry name" value="PIN_dom"/>
</dbReference>
<evidence type="ECO:0000313" key="3">
    <source>
        <dbReference type="Proteomes" id="UP000028501"/>
    </source>
</evidence>
<accession>A0A075WG02</accession>
<dbReference type="KEGG" id="afg:AFULGI_00019610"/>
<dbReference type="HOGENOM" id="CLU_140143_1_0_2"/>